<organism evidence="1 2">
    <name type="scientific">Aurantiacibacter rhizosphaerae</name>
    <dbReference type="NCBI Taxonomy" id="2691582"/>
    <lineage>
        <taxon>Bacteria</taxon>
        <taxon>Pseudomonadati</taxon>
        <taxon>Pseudomonadota</taxon>
        <taxon>Alphaproteobacteria</taxon>
        <taxon>Sphingomonadales</taxon>
        <taxon>Erythrobacteraceae</taxon>
        <taxon>Aurantiacibacter</taxon>
    </lineage>
</organism>
<keyword evidence="2" id="KW-1185">Reference proteome</keyword>
<dbReference type="Pfam" id="PF00378">
    <property type="entry name" value="ECH_1"/>
    <property type="match status" value="1"/>
</dbReference>
<gene>
    <name evidence="1" type="ORF">GRF63_15395</name>
</gene>
<sequence length="267" mass="28448">MTVQPAEGTLTELVNGVLTISLNRPDHGNSIPANTVPDVVRMIRSAGQSPEVRCVVLQGVGKHFCTGGDLRAYSQELADGPEALQRSFKQRLDNVSDLIMALVALDRPVIARCRGVVAGAGLMFALTSDWVIADDSATFMFAHRRAGLSPDGGVSYFLPRIVGERTAAQLILGGQLVKADRAKELGLVTELVAADALDETVFRLAGELAGAPQLAMRTAKRLIYSSSADNLQAHLAAETQGIVEAVGHPDFAEGVTAFLEKRRPDFS</sequence>
<proteinExistence type="predicted"/>
<accession>A0A844XHS9</accession>
<dbReference type="InterPro" id="IPR029045">
    <property type="entry name" value="ClpP/crotonase-like_dom_sf"/>
</dbReference>
<dbReference type="GO" id="GO:0003824">
    <property type="term" value="F:catalytic activity"/>
    <property type="evidence" value="ECO:0007669"/>
    <property type="project" value="UniProtKB-ARBA"/>
</dbReference>
<dbReference type="RefSeq" id="WP_160486960.1">
    <property type="nucleotide sequence ID" value="NZ_WUBR01000004.1"/>
</dbReference>
<dbReference type="Gene3D" id="3.90.226.10">
    <property type="entry name" value="2-enoyl-CoA Hydratase, Chain A, domain 1"/>
    <property type="match status" value="1"/>
</dbReference>
<dbReference type="Proteomes" id="UP000461409">
    <property type="component" value="Unassembled WGS sequence"/>
</dbReference>
<dbReference type="InterPro" id="IPR001753">
    <property type="entry name" value="Enoyl-CoA_hydra/iso"/>
</dbReference>
<dbReference type="EMBL" id="WUBR01000004">
    <property type="protein sequence ID" value="MWV29289.1"/>
    <property type="molecule type" value="Genomic_DNA"/>
</dbReference>
<dbReference type="PANTHER" id="PTHR43459:SF1">
    <property type="entry name" value="EG:BACN32G11.4 PROTEIN"/>
    <property type="match status" value="1"/>
</dbReference>
<comment type="caution">
    <text evidence="1">The sequence shown here is derived from an EMBL/GenBank/DDBJ whole genome shotgun (WGS) entry which is preliminary data.</text>
</comment>
<protein>
    <submittedName>
        <fullName evidence="1">Crotonase</fullName>
    </submittedName>
</protein>
<dbReference type="AlphaFoldDB" id="A0A844XHS9"/>
<evidence type="ECO:0000313" key="1">
    <source>
        <dbReference type="EMBL" id="MWV29289.1"/>
    </source>
</evidence>
<reference evidence="1 2" key="2">
    <citation type="submission" date="2020-02" db="EMBL/GenBank/DDBJ databases">
        <title>Erythrobacter dongmakensis sp. nov., isolated from a tidal mudflat.</title>
        <authorList>
            <person name="Kim I.S."/>
        </authorList>
    </citation>
    <scope>NUCLEOTIDE SEQUENCE [LARGE SCALE GENOMIC DNA]</scope>
    <source>
        <strain evidence="1 2">GH3-10</strain>
    </source>
</reference>
<reference evidence="1 2" key="1">
    <citation type="submission" date="2019-12" db="EMBL/GenBank/DDBJ databases">
        <authorList>
            <person name="Lee S.D."/>
        </authorList>
    </citation>
    <scope>NUCLEOTIDE SEQUENCE [LARGE SCALE GENOMIC DNA]</scope>
    <source>
        <strain evidence="1 2">GH3-10</strain>
    </source>
</reference>
<dbReference type="SUPFAM" id="SSF52096">
    <property type="entry name" value="ClpP/crotonase"/>
    <property type="match status" value="1"/>
</dbReference>
<name>A0A844XHS9_9SPHN</name>
<dbReference type="CDD" id="cd06558">
    <property type="entry name" value="crotonase-like"/>
    <property type="match status" value="1"/>
</dbReference>
<dbReference type="PANTHER" id="PTHR43459">
    <property type="entry name" value="ENOYL-COA HYDRATASE"/>
    <property type="match status" value="1"/>
</dbReference>
<evidence type="ECO:0000313" key="2">
    <source>
        <dbReference type="Proteomes" id="UP000461409"/>
    </source>
</evidence>